<dbReference type="EMBL" id="JAHWGI010000279">
    <property type="protein sequence ID" value="KAK3911563.1"/>
    <property type="molecule type" value="Genomic_DNA"/>
</dbReference>
<protein>
    <submittedName>
        <fullName evidence="1">CBL-interacting serine/threonine-protein kinase 17</fullName>
    </submittedName>
</protein>
<accession>A0AAE1GZ88</accession>
<name>A0AAE1GZ88_9NEOP</name>
<dbReference type="GO" id="GO:0016301">
    <property type="term" value="F:kinase activity"/>
    <property type="evidence" value="ECO:0007669"/>
    <property type="project" value="UniProtKB-KW"/>
</dbReference>
<comment type="caution">
    <text evidence="1">The sequence shown here is derived from an EMBL/GenBank/DDBJ whole genome shotgun (WGS) entry which is preliminary data.</text>
</comment>
<proteinExistence type="predicted"/>
<evidence type="ECO:0000313" key="2">
    <source>
        <dbReference type="Proteomes" id="UP001219518"/>
    </source>
</evidence>
<gene>
    <name evidence="1" type="ORF">KUF71_004471</name>
</gene>
<reference evidence="1" key="1">
    <citation type="submission" date="2021-07" db="EMBL/GenBank/DDBJ databases">
        <authorList>
            <person name="Catto M.A."/>
            <person name="Jacobson A."/>
            <person name="Kennedy G."/>
            <person name="Labadie P."/>
            <person name="Hunt B.G."/>
            <person name="Srinivasan R."/>
        </authorList>
    </citation>
    <scope>NUCLEOTIDE SEQUENCE</scope>
    <source>
        <strain evidence="1">PL_HMW_Pooled</strain>
        <tissue evidence="1">Head</tissue>
    </source>
</reference>
<dbReference type="AlphaFoldDB" id="A0AAE1GZ88"/>
<keyword evidence="2" id="KW-1185">Reference proteome</keyword>
<keyword evidence="1" id="KW-0418">Kinase</keyword>
<reference evidence="1" key="2">
    <citation type="journal article" date="2023" name="BMC Genomics">
        <title>Pest status, molecular evolution, and epigenetic factors derived from the genome assembly of Frankliniella fusca, a thysanopteran phytovirus vector.</title>
        <authorList>
            <person name="Catto M.A."/>
            <person name="Labadie P.E."/>
            <person name="Jacobson A.L."/>
            <person name="Kennedy G.G."/>
            <person name="Srinivasan R."/>
            <person name="Hunt B.G."/>
        </authorList>
    </citation>
    <scope>NUCLEOTIDE SEQUENCE</scope>
    <source>
        <strain evidence="1">PL_HMW_Pooled</strain>
    </source>
</reference>
<evidence type="ECO:0000313" key="1">
    <source>
        <dbReference type="EMBL" id="KAK3911563.1"/>
    </source>
</evidence>
<sequence length="265" mass="31083">MERHIIEKNRYYFLRRKKLTLSFGLILLTLLKSHFPDRKVWIKHWIARRRMQGAHHNLFMELQLEDPMKYRRCLRMNSDLFETLVNKVTPLIVKKDTHLRKAISPAERLSEVLIPYPKDLVRGRVDRRIFNYRLSRLRRCSENAFGVMAKSLSNIPYDPDVATTIVLAVCCLHNWLRSDVVGRSMYTPPNFVDSEDVYAGRVNMGEWHDGNNAGLARLVHQGGNRHAESALDLRNRWCEYFNGPGAVPWQDRMMSVSSLNYPIME</sequence>
<organism evidence="1 2">
    <name type="scientific">Frankliniella fusca</name>
    <dbReference type="NCBI Taxonomy" id="407009"/>
    <lineage>
        <taxon>Eukaryota</taxon>
        <taxon>Metazoa</taxon>
        <taxon>Ecdysozoa</taxon>
        <taxon>Arthropoda</taxon>
        <taxon>Hexapoda</taxon>
        <taxon>Insecta</taxon>
        <taxon>Pterygota</taxon>
        <taxon>Neoptera</taxon>
        <taxon>Paraneoptera</taxon>
        <taxon>Thysanoptera</taxon>
        <taxon>Terebrantia</taxon>
        <taxon>Thripoidea</taxon>
        <taxon>Thripidae</taxon>
        <taxon>Frankliniella</taxon>
    </lineage>
</organism>
<dbReference type="Proteomes" id="UP001219518">
    <property type="component" value="Unassembled WGS sequence"/>
</dbReference>
<keyword evidence="1" id="KW-0808">Transferase</keyword>